<sequence length="340" mass="41533">MRIFILLFFLFYLIILLQWKFVEGMIGQRDPRKGKGVMEGSSRDQQPVEFALPELTLLIEILGEIKYEYLTSQDSFIDILNKHQIEDEFDNKFDMDNQPATKQKIEKVIEFYKQMIPFTSQYNHYCFNAALKVYLLFFARKLIRSFFDFHRIDKYYDNRLVNENSHVSLLQYLKAYDLFECLAINLMTKMKIEFGINIFPNSLKELENRPHYPPRITNLDNWNPDNQTMINFIYQYEAINEELNREDCQELYKKCKHPRRKNEFIPFYKYFYELDHNLQLKLEQYLISPFLSEDGYEYRRTQMLNLYMSIEENDYVHHNQYLPQQRIYITVHVQFLFYKL</sequence>
<evidence type="ECO:0000313" key="2">
    <source>
        <dbReference type="EMBL" id="CAD2184012.1"/>
    </source>
</evidence>
<feature type="signal peptide" evidence="1">
    <location>
        <begin position="1"/>
        <end position="24"/>
    </location>
</feature>
<comment type="caution">
    <text evidence="2">The sequence shown here is derived from an EMBL/GenBank/DDBJ whole genome shotgun (WGS) entry which is preliminary data.</text>
</comment>
<evidence type="ECO:0000313" key="3">
    <source>
        <dbReference type="Proteomes" id="UP000580250"/>
    </source>
</evidence>
<feature type="chain" id="PRO_5028383710" evidence="1">
    <location>
        <begin position="25"/>
        <end position="340"/>
    </location>
</feature>
<name>A0A6V7WAB3_MELEN</name>
<keyword evidence="1" id="KW-0732">Signal</keyword>
<dbReference type="Proteomes" id="UP000580250">
    <property type="component" value="Unassembled WGS sequence"/>
</dbReference>
<organism evidence="2 3">
    <name type="scientific">Meloidogyne enterolobii</name>
    <name type="common">Root-knot nematode worm</name>
    <name type="synonym">Meloidogyne mayaguensis</name>
    <dbReference type="NCBI Taxonomy" id="390850"/>
    <lineage>
        <taxon>Eukaryota</taxon>
        <taxon>Metazoa</taxon>
        <taxon>Ecdysozoa</taxon>
        <taxon>Nematoda</taxon>
        <taxon>Chromadorea</taxon>
        <taxon>Rhabditida</taxon>
        <taxon>Tylenchina</taxon>
        <taxon>Tylenchomorpha</taxon>
        <taxon>Tylenchoidea</taxon>
        <taxon>Meloidogynidae</taxon>
        <taxon>Meloidogyninae</taxon>
        <taxon>Meloidogyne</taxon>
    </lineage>
</organism>
<dbReference type="AlphaFoldDB" id="A0A6V7WAB3"/>
<proteinExistence type="predicted"/>
<evidence type="ECO:0000256" key="1">
    <source>
        <dbReference type="SAM" id="SignalP"/>
    </source>
</evidence>
<accession>A0A6V7WAB3</accession>
<dbReference type="EMBL" id="CAJEWN010000487">
    <property type="protein sequence ID" value="CAD2184012.1"/>
    <property type="molecule type" value="Genomic_DNA"/>
</dbReference>
<protein>
    <submittedName>
        <fullName evidence="2">Uncharacterized protein</fullName>
    </submittedName>
</protein>
<reference evidence="2 3" key="1">
    <citation type="submission" date="2020-08" db="EMBL/GenBank/DDBJ databases">
        <authorList>
            <person name="Koutsovoulos G."/>
            <person name="Danchin GJ E."/>
        </authorList>
    </citation>
    <scope>NUCLEOTIDE SEQUENCE [LARGE SCALE GENOMIC DNA]</scope>
</reference>
<gene>
    <name evidence="2" type="ORF">MENT_LOCUS36341</name>
</gene>